<reference evidence="1" key="1">
    <citation type="submission" date="2022-10" db="EMBL/GenBank/DDBJ databases">
        <title>Tapping the CABI collections for fungal endophytes: first genome assemblies for Collariella, Neodidymelliopsis, Ascochyta clinopodiicola, Didymella pomorum, Didymosphaeria variabile, Neocosmospora piperis and Neocucurbitaria cava.</title>
        <authorList>
            <person name="Hill R."/>
        </authorList>
    </citation>
    <scope>NUCLEOTIDE SEQUENCE</scope>
    <source>
        <strain evidence="1">IMI 356815</strain>
    </source>
</reference>
<organism evidence="1 2">
    <name type="scientific">Didymosphaeria variabile</name>
    <dbReference type="NCBI Taxonomy" id="1932322"/>
    <lineage>
        <taxon>Eukaryota</taxon>
        <taxon>Fungi</taxon>
        <taxon>Dikarya</taxon>
        <taxon>Ascomycota</taxon>
        <taxon>Pezizomycotina</taxon>
        <taxon>Dothideomycetes</taxon>
        <taxon>Pleosporomycetidae</taxon>
        <taxon>Pleosporales</taxon>
        <taxon>Massarineae</taxon>
        <taxon>Didymosphaeriaceae</taxon>
        <taxon>Didymosphaeria</taxon>
    </lineage>
</organism>
<evidence type="ECO:0000313" key="1">
    <source>
        <dbReference type="EMBL" id="KAJ4353182.1"/>
    </source>
</evidence>
<accession>A0A9W9CAQ1</accession>
<comment type="caution">
    <text evidence="1">The sequence shown here is derived from an EMBL/GenBank/DDBJ whole genome shotgun (WGS) entry which is preliminary data.</text>
</comment>
<dbReference type="Gene3D" id="3.80.10.10">
    <property type="entry name" value="Ribonuclease Inhibitor"/>
    <property type="match status" value="1"/>
</dbReference>
<name>A0A9W9CAQ1_9PLEO</name>
<evidence type="ECO:0000313" key="2">
    <source>
        <dbReference type="Proteomes" id="UP001140513"/>
    </source>
</evidence>
<sequence>MASVPELSDDVKWLICAELYRDNVEFVRPLWRVSRAWRAVAERFVYRGLVLTHVTDDILKEDARKLRNHQFAKKYMEHGRYLHITRTQRLSGGEGIMNHAEQLQTGIKRIPPSFSLTESVTTSPTRDDLFGDKDPWTRAQILWEPIVTLLPDFKHLTDVVVQVRGRLPAGIVAALEQSHPECRLHLRNFTFQSLHEDVTDPDERALATSSNLHSLSIQYMFRDSPGKDDHNEAAALRTVALAPNLKHVTMLASARPRGRPVQLWKGFMPPIDEPDGSKSRLESLAFTGRRSQLTAAKLSKWQEAADLSALRMLSCSISYPYPPRLGSMNNAFPSLTDLTLTVELPPRNRHHDWDHAVHDFLSSLNSLTCLSLSANLSGALTSAIAERHGGTLEKLSLRHLCDRNLPRWGYSISANDLSILASACLQLTEFSLIMQRSMGDRTEIECYEAIGMYALHPDISLLLNHANVTMSTKGSFRKLKYVKLDLACWNSRGSFLQVDPNWDDFEKAEPDNGGDIDAPRYNRCRNGHLKCAIVNSALDETLARSIYALISSKRSESPLDVLEIKTYGGGSPCGGCPDDLGIIVKHVSRSYRVEKASGRRGAGFINVIELSKEEREVSDARVRASERNYAKIHGKGSKAGQGGVWAMFRHLWPFEDHEDWRGVWQSWPLGYQKA</sequence>
<dbReference type="EMBL" id="JAPEUX010000004">
    <property type="protein sequence ID" value="KAJ4353182.1"/>
    <property type="molecule type" value="Genomic_DNA"/>
</dbReference>
<protein>
    <submittedName>
        <fullName evidence="1">Uncharacterized protein</fullName>
    </submittedName>
</protein>
<dbReference type="GeneID" id="80908438"/>
<dbReference type="RefSeq" id="XP_056070956.1">
    <property type="nucleotide sequence ID" value="XM_056213689.1"/>
</dbReference>
<gene>
    <name evidence="1" type="ORF">N0V89_004908</name>
</gene>
<dbReference type="AlphaFoldDB" id="A0A9W9CAQ1"/>
<keyword evidence="2" id="KW-1185">Reference proteome</keyword>
<dbReference type="OrthoDB" id="3945550at2759"/>
<dbReference type="InterPro" id="IPR032675">
    <property type="entry name" value="LRR_dom_sf"/>
</dbReference>
<proteinExistence type="predicted"/>
<dbReference type="Proteomes" id="UP001140513">
    <property type="component" value="Unassembled WGS sequence"/>
</dbReference>